<sequence>MANGHSASLLSSTWNNAREPETTPSESSIQADHNRLNTVRQQNLMTIGNMEVNRHRKKRAVSNNASVDAKNDNGEVILEEGPGSTGPAIVSFIIVANTGKATVSSSITLVVSAFATEIVPTETIVIEIPVTSGTKKDSSKQSRKGQSVRRKYEIEHISYTTESLPLGGKYLSRQRSKEKGSSDSKAAEKKSPSKGDKNDKATTIRDEDEDTWKSSLSNADWIWTNEVKNGVAPIGARAFRRVSREG</sequence>
<accession>A0A9P5TI34</accession>
<reference evidence="2" key="1">
    <citation type="submission" date="2020-11" db="EMBL/GenBank/DDBJ databases">
        <authorList>
            <consortium name="DOE Joint Genome Institute"/>
            <person name="Ahrendt S."/>
            <person name="Riley R."/>
            <person name="Andreopoulos W."/>
            <person name="LaButti K."/>
            <person name="Pangilinan J."/>
            <person name="Ruiz-duenas F.J."/>
            <person name="Barrasa J.M."/>
            <person name="Sanchez-Garcia M."/>
            <person name="Camarero S."/>
            <person name="Miyauchi S."/>
            <person name="Serrano A."/>
            <person name="Linde D."/>
            <person name="Babiker R."/>
            <person name="Drula E."/>
            <person name="Ayuso-Fernandez I."/>
            <person name="Pacheco R."/>
            <person name="Padilla G."/>
            <person name="Ferreira P."/>
            <person name="Barriuso J."/>
            <person name="Kellner H."/>
            <person name="Castanera R."/>
            <person name="Alfaro M."/>
            <person name="Ramirez L."/>
            <person name="Pisabarro A.G."/>
            <person name="Kuo A."/>
            <person name="Tritt A."/>
            <person name="Lipzen A."/>
            <person name="He G."/>
            <person name="Yan M."/>
            <person name="Ng V."/>
            <person name="Cullen D."/>
            <person name="Martin F."/>
            <person name="Rosso M.-N."/>
            <person name="Henrissat B."/>
            <person name="Hibbett D."/>
            <person name="Martinez A.T."/>
            <person name="Grigoriev I.V."/>
        </authorList>
    </citation>
    <scope>NUCLEOTIDE SEQUENCE</scope>
    <source>
        <strain evidence="2">AH 44721</strain>
    </source>
</reference>
<dbReference type="AlphaFoldDB" id="A0A9P5TI34"/>
<comment type="caution">
    <text evidence="2">The sequence shown here is derived from an EMBL/GenBank/DDBJ whole genome shotgun (WGS) entry which is preliminary data.</text>
</comment>
<evidence type="ECO:0000313" key="3">
    <source>
        <dbReference type="Proteomes" id="UP000724874"/>
    </source>
</evidence>
<dbReference type="EMBL" id="JADNYJ010000166">
    <property type="protein sequence ID" value="KAF8877735.1"/>
    <property type="molecule type" value="Genomic_DNA"/>
</dbReference>
<keyword evidence="3" id="KW-1185">Reference proteome</keyword>
<organism evidence="2 3">
    <name type="scientific">Gymnopilus junonius</name>
    <name type="common">Spectacular rustgill mushroom</name>
    <name type="synonym">Gymnopilus spectabilis subsp. junonius</name>
    <dbReference type="NCBI Taxonomy" id="109634"/>
    <lineage>
        <taxon>Eukaryota</taxon>
        <taxon>Fungi</taxon>
        <taxon>Dikarya</taxon>
        <taxon>Basidiomycota</taxon>
        <taxon>Agaricomycotina</taxon>
        <taxon>Agaricomycetes</taxon>
        <taxon>Agaricomycetidae</taxon>
        <taxon>Agaricales</taxon>
        <taxon>Agaricineae</taxon>
        <taxon>Hymenogastraceae</taxon>
        <taxon>Gymnopilus</taxon>
    </lineage>
</organism>
<feature type="compositionally biased region" description="Basic and acidic residues" evidence="1">
    <location>
        <begin position="175"/>
        <end position="205"/>
    </location>
</feature>
<gene>
    <name evidence="2" type="ORF">CPB84DRAFT_1752068</name>
</gene>
<evidence type="ECO:0000256" key="1">
    <source>
        <dbReference type="SAM" id="MobiDB-lite"/>
    </source>
</evidence>
<feature type="region of interest" description="Disordered" evidence="1">
    <location>
        <begin position="1"/>
        <end position="38"/>
    </location>
</feature>
<protein>
    <submittedName>
        <fullName evidence="2">Uncharacterized protein</fullName>
    </submittedName>
</protein>
<name>A0A9P5TI34_GYMJU</name>
<evidence type="ECO:0000313" key="2">
    <source>
        <dbReference type="EMBL" id="KAF8877735.1"/>
    </source>
</evidence>
<feature type="region of interest" description="Disordered" evidence="1">
    <location>
        <begin position="168"/>
        <end position="214"/>
    </location>
</feature>
<proteinExistence type="predicted"/>
<dbReference type="Proteomes" id="UP000724874">
    <property type="component" value="Unassembled WGS sequence"/>
</dbReference>